<gene>
    <name evidence="1" type="ORF">GDO78_008345</name>
</gene>
<name>A0A8J6KDT7_ELECQ</name>
<accession>A0A8J6KDT7</accession>
<sequence length="86" mass="10178">MDTNYNNGILNRINLYTEKVKVQWREGESRTWHLHKASDKNTQVLRKRWPYIMDISTEDVPEPVCYATEKSNPYVCISFASDVLRL</sequence>
<reference evidence="1" key="1">
    <citation type="thesis" date="2020" institute="ProQuest LLC" country="789 East Eisenhower Parkway, Ann Arbor, MI, USA">
        <title>Comparative Genomics and Chromosome Evolution.</title>
        <authorList>
            <person name="Mudd A.B."/>
        </authorList>
    </citation>
    <scope>NUCLEOTIDE SEQUENCE</scope>
    <source>
        <strain evidence="1">HN-11 Male</strain>
        <tissue evidence="1">Kidney and liver</tissue>
    </source>
</reference>
<proteinExistence type="predicted"/>
<organism evidence="1 2">
    <name type="scientific">Eleutherodactylus coqui</name>
    <name type="common">Puerto Rican coqui</name>
    <dbReference type="NCBI Taxonomy" id="57060"/>
    <lineage>
        <taxon>Eukaryota</taxon>
        <taxon>Metazoa</taxon>
        <taxon>Chordata</taxon>
        <taxon>Craniata</taxon>
        <taxon>Vertebrata</taxon>
        <taxon>Euteleostomi</taxon>
        <taxon>Amphibia</taxon>
        <taxon>Batrachia</taxon>
        <taxon>Anura</taxon>
        <taxon>Neobatrachia</taxon>
        <taxon>Hyloidea</taxon>
        <taxon>Eleutherodactylidae</taxon>
        <taxon>Eleutherodactylinae</taxon>
        <taxon>Eleutherodactylus</taxon>
        <taxon>Eleutherodactylus</taxon>
    </lineage>
</organism>
<evidence type="ECO:0000313" key="1">
    <source>
        <dbReference type="EMBL" id="KAG9485209.1"/>
    </source>
</evidence>
<dbReference type="Proteomes" id="UP000770717">
    <property type="component" value="Unassembled WGS sequence"/>
</dbReference>
<comment type="caution">
    <text evidence="1">The sequence shown here is derived from an EMBL/GenBank/DDBJ whole genome shotgun (WGS) entry which is preliminary data.</text>
</comment>
<keyword evidence="2" id="KW-1185">Reference proteome</keyword>
<dbReference type="EMBL" id="WNTK01000004">
    <property type="protein sequence ID" value="KAG9485209.1"/>
    <property type="molecule type" value="Genomic_DNA"/>
</dbReference>
<dbReference type="AlphaFoldDB" id="A0A8J6KDT7"/>
<protein>
    <submittedName>
        <fullName evidence="1">Uncharacterized protein</fullName>
    </submittedName>
</protein>
<evidence type="ECO:0000313" key="2">
    <source>
        <dbReference type="Proteomes" id="UP000770717"/>
    </source>
</evidence>